<comment type="subunit">
    <text evidence="5">Associates with stalled 50S ribosomal subunits. Binds to RqcP.</text>
</comment>
<evidence type="ECO:0000256" key="4">
    <source>
        <dbReference type="ARBA" id="ARBA00022917"/>
    </source>
</evidence>
<dbReference type="RefSeq" id="WP_154456698.1">
    <property type="nucleotide sequence ID" value="NZ_VUMV01000001.1"/>
</dbReference>
<reference evidence="7 8" key="1">
    <citation type="submission" date="2019-08" db="EMBL/GenBank/DDBJ databases">
        <title>In-depth cultivation of the pig gut microbiome towards novel bacterial diversity and tailored functional studies.</title>
        <authorList>
            <person name="Wylensek D."/>
            <person name="Hitch T.C.A."/>
            <person name="Clavel T."/>
        </authorList>
    </citation>
    <scope>NUCLEOTIDE SEQUENCE [LARGE SCALE GENOMIC DNA]</scope>
    <source>
        <strain evidence="7 8">Oil+RF-744-WCA-WT-13</strain>
    </source>
</reference>
<evidence type="ECO:0000313" key="7">
    <source>
        <dbReference type="EMBL" id="MST80883.1"/>
    </source>
</evidence>
<evidence type="ECO:0000256" key="5">
    <source>
        <dbReference type="HAMAP-Rule" id="MF_00844"/>
    </source>
</evidence>
<keyword evidence="3 5" id="KW-0694">RNA-binding</keyword>
<keyword evidence="1 5" id="KW-0820">tRNA-binding</keyword>
<keyword evidence="8" id="KW-1185">Reference proteome</keyword>
<dbReference type="FunFam" id="2.30.310.10:FF:000004">
    <property type="entry name" value="Fibronectin-binding protein A"/>
    <property type="match status" value="1"/>
</dbReference>
<dbReference type="GO" id="GO:0043023">
    <property type="term" value="F:ribosomal large subunit binding"/>
    <property type="evidence" value="ECO:0007669"/>
    <property type="project" value="UniProtKB-UniRule"/>
</dbReference>
<evidence type="ECO:0000256" key="2">
    <source>
        <dbReference type="ARBA" id="ARBA00022730"/>
    </source>
</evidence>
<dbReference type="GO" id="GO:0072344">
    <property type="term" value="P:rescue of stalled ribosome"/>
    <property type="evidence" value="ECO:0007669"/>
    <property type="project" value="UniProtKB-UniRule"/>
</dbReference>
<dbReference type="EMBL" id="VUMV01000001">
    <property type="protein sequence ID" value="MST80883.1"/>
    <property type="molecule type" value="Genomic_DNA"/>
</dbReference>
<feature type="domain" description="NFACT RNA-binding" evidence="6">
    <location>
        <begin position="463"/>
        <end position="554"/>
    </location>
</feature>
<sequence>MAFDGFTVACLRKEFSDALSGGYLSKIIQPEPDALLLTVKNNGKQYRLLLSASAALPLAYLTKKNQTAPLTAPNFCMLLRKYIGGGKILSVEQPGLERVLNFRVEHRDELGDMKQYRLILELMGKYSNLILTDDADTILDSARHVSFRTSSVREVLPGRNYFIPETQNKCDPLSIPEEDFASAVFEKPLPLAKAIAGAFTGFSYVMAEEVCVRASLDGGFSAEALDAPAKTHLYHTFARLMEDVREGNFEPAVYYDKNDSPVEFSAFRMLQFKDMREVSCPSMSALLQSYYEERDRVNRIRQKSTDLRKVVNTVLERNVRTLNLQEKQRKDTEKRDKYRIYGELLNTYGYTLAEGADVLEAEDYNTGKMVRIPLDPTKSARENAQHYFDRYGKLKRTAEALGSRMKETQETILHLESILTSLDLARTESDLGQIRQELEDSGYIRRHAQGKKKGNRPVSSPLHYISSDGFDMYVGKNNYQNEEVSFHIASGGDWWFHANDMPGSHVIVKTMGKELPDRTFEEAGRLAAYYSKGKNAPKVEIDYTLRKNLKKPTGGKPGFVVYYTNYSMMSRPDISGIREADQ</sequence>
<evidence type="ECO:0000313" key="8">
    <source>
        <dbReference type="Proteomes" id="UP000466864"/>
    </source>
</evidence>
<dbReference type="Proteomes" id="UP000466864">
    <property type="component" value="Unassembled WGS sequence"/>
</dbReference>
<dbReference type="Pfam" id="PF05833">
    <property type="entry name" value="NFACT_N"/>
    <property type="match status" value="1"/>
</dbReference>
<dbReference type="AlphaFoldDB" id="A0A7X2P618"/>
<gene>
    <name evidence="5" type="primary">rqcH</name>
    <name evidence="7" type="ORF">FYJ60_00835</name>
</gene>
<evidence type="ECO:0000256" key="1">
    <source>
        <dbReference type="ARBA" id="ARBA00022555"/>
    </source>
</evidence>
<dbReference type="GO" id="GO:0019843">
    <property type="term" value="F:rRNA binding"/>
    <property type="evidence" value="ECO:0007669"/>
    <property type="project" value="UniProtKB-UniRule"/>
</dbReference>
<dbReference type="Pfam" id="PF05670">
    <property type="entry name" value="NFACT-R_1"/>
    <property type="match status" value="1"/>
</dbReference>
<dbReference type="InterPro" id="IPR008532">
    <property type="entry name" value="NFACT_RNA-bd"/>
</dbReference>
<keyword evidence="4 5" id="KW-0648">Protein biosynthesis</keyword>
<organism evidence="7 8">
    <name type="scientific">Bilifractor porci</name>
    <dbReference type="NCBI Taxonomy" id="2606636"/>
    <lineage>
        <taxon>Bacteria</taxon>
        <taxon>Bacillati</taxon>
        <taxon>Bacillota</taxon>
        <taxon>Clostridia</taxon>
        <taxon>Lachnospirales</taxon>
        <taxon>Lachnospiraceae</taxon>
        <taxon>Bilifractor</taxon>
    </lineage>
</organism>
<dbReference type="GO" id="GO:1990112">
    <property type="term" value="C:RQC complex"/>
    <property type="evidence" value="ECO:0007669"/>
    <property type="project" value="TreeGrafter"/>
</dbReference>
<keyword evidence="2 5" id="KW-0699">rRNA-binding</keyword>
<evidence type="ECO:0000259" key="6">
    <source>
        <dbReference type="Pfam" id="PF05670"/>
    </source>
</evidence>
<proteinExistence type="inferred from homology"/>
<comment type="similarity">
    <text evidence="5">Belongs to the NEMF family.</text>
</comment>
<dbReference type="Gene3D" id="1.10.8.50">
    <property type="match status" value="1"/>
</dbReference>
<protein>
    <recommendedName>
        <fullName evidence="5">Rqc2 homolog RqcH</fullName>
        <shortName evidence="5">RqcH</shortName>
    </recommendedName>
</protein>
<accession>A0A7X2P618</accession>
<dbReference type="PANTHER" id="PTHR15239:SF6">
    <property type="entry name" value="RIBOSOME QUALITY CONTROL COMPLEX SUBUNIT NEMF"/>
    <property type="match status" value="1"/>
</dbReference>
<dbReference type="InterPro" id="IPR051608">
    <property type="entry name" value="RQC_Subunit_NEMF"/>
</dbReference>
<dbReference type="InterPro" id="IPR043682">
    <property type="entry name" value="RqcH_bacterial"/>
</dbReference>
<dbReference type="GO" id="GO:0000049">
    <property type="term" value="F:tRNA binding"/>
    <property type="evidence" value="ECO:0007669"/>
    <property type="project" value="UniProtKB-UniRule"/>
</dbReference>
<evidence type="ECO:0000256" key="3">
    <source>
        <dbReference type="ARBA" id="ARBA00022884"/>
    </source>
</evidence>
<name>A0A7X2P618_9FIRM</name>
<dbReference type="Gene3D" id="2.30.310.10">
    <property type="entry name" value="ibrinogen binding protein from staphylococcus aureus domain"/>
    <property type="match status" value="1"/>
</dbReference>
<comment type="function">
    <text evidence="5">Key component of the ribosome quality control system (RQC), a ribosome-associated complex that mediates the extraction of incompletely synthesized nascent chains from stalled ribosomes and their subsequent degradation. RqcH recruits Ala-charged tRNA, and with RqcP directs the elongation of stalled nascent chains on 50S ribosomal subunits, leading to non-templated C-terminal alanine extensions (Ala tail). The Ala tail promotes nascent chain degradation. May add between 1 and at least 8 Ala residues. Binds to stalled 50S ribosomal subunits.</text>
</comment>
<comment type="caution">
    <text evidence="7">The sequence shown here is derived from an EMBL/GenBank/DDBJ whole genome shotgun (WGS) entry which is preliminary data.</text>
</comment>
<dbReference type="PANTHER" id="PTHR15239">
    <property type="entry name" value="NUCLEAR EXPORT MEDIATOR FACTOR NEMF"/>
    <property type="match status" value="1"/>
</dbReference>
<dbReference type="HAMAP" id="MF_00844_B">
    <property type="entry name" value="RqcH_B"/>
    <property type="match status" value="1"/>
</dbReference>